<comment type="caution">
    <text evidence="1">The sequence shown here is derived from an EMBL/GenBank/DDBJ whole genome shotgun (WGS) entry which is preliminary data.</text>
</comment>
<dbReference type="Proteomes" id="UP001209922">
    <property type="component" value="Unassembled WGS sequence"/>
</dbReference>
<evidence type="ECO:0000313" key="1">
    <source>
        <dbReference type="EMBL" id="MCW4471286.1"/>
    </source>
</evidence>
<keyword evidence="2" id="KW-1185">Reference proteome</keyword>
<evidence type="ECO:0000313" key="2">
    <source>
        <dbReference type="Proteomes" id="UP001209922"/>
    </source>
</evidence>
<dbReference type="RefSeq" id="WP_265126222.1">
    <property type="nucleotide sequence ID" value="NZ_JAPCHY010000001.1"/>
</dbReference>
<organism evidence="1 2">
    <name type="scientific">Xanthomonas chitinilytica</name>
    <dbReference type="NCBI Taxonomy" id="2989819"/>
    <lineage>
        <taxon>Bacteria</taxon>
        <taxon>Pseudomonadati</taxon>
        <taxon>Pseudomonadota</taxon>
        <taxon>Gammaproteobacteria</taxon>
        <taxon>Lysobacterales</taxon>
        <taxon>Lysobacteraceae</taxon>
        <taxon>Xanthomonas</taxon>
    </lineage>
</organism>
<dbReference type="Pfam" id="PF05708">
    <property type="entry name" value="Peptidase_C92"/>
    <property type="match status" value="1"/>
</dbReference>
<accession>A0ABT3JS13</accession>
<sequence>MLGGSRFETGGAAPVAQAGIVLPAPERLAEGDLVFRRGRDLMSRVVLSQGQDSRYSHVGMIVREERRLYVIHAMPDEGGVPGGVRRQALEDFIAPEVAADAVVYRMQGLTAARRTQVRDYLLSRLGTPFDDDFRLGDDSRLYCTELAIKALWAAGLEPAFATHQAFLLAEAVVPPDYLRQAGGMLPVEAGADAPLRDPPG</sequence>
<proteinExistence type="predicted"/>
<reference evidence="1 2" key="1">
    <citation type="submission" date="2022-10" db="EMBL/GenBank/DDBJ databases">
        <title>Xanthomonas sp. H13-6.</title>
        <authorList>
            <person name="Liu X."/>
            <person name="Deng Z."/>
            <person name="Jiang Y."/>
            <person name="Yu T."/>
            <person name="Ai J."/>
        </authorList>
    </citation>
    <scope>NUCLEOTIDE SEQUENCE [LARGE SCALE GENOMIC DNA]</scope>
    <source>
        <strain evidence="1 2">H13-6</strain>
    </source>
</reference>
<dbReference type="EMBL" id="JAPCHY010000001">
    <property type="protein sequence ID" value="MCW4471286.1"/>
    <property type="molecule type" value="Genomic_DNA"/>
</dbReference>
<name>A0ABT3JS13_9XANT</name>
<dbReference type="Gene3D" id="3.90.1720.10">
    <property type="entry name" value="endopeptidase domain like (from Nostoc punctiforme)"/>
    <property type="match status" value="1"/>
</dbReference>
<dbReference type="InterPro" id="IPR038765">
    <property type="entry name" value="Papain-like_cys_pep_sf"/>
</dbReference>
<protein>
    <submittedName>
        <fullName evidence="1">YiiX/YebB-like N1pC/P60 family cysteine hydrolase</fullName>
    </submittedName>
</protein>
<dbReference type="SUPFAM" id="SSF54001">
    <property type="entry name" value="Cysteine proteinases"/>
    <property type="match status" value="1"/>
</dbReference>
<gene>
    <name evidence="1" type="ORF">OK345_02030</name>
</gene>
<dbReference type="InterPro" id="IPR024453">
    <property type="entry name" value="Peptidase_C92"/>
</dbReference>